<evidence type="ECO:0000313" key="7">
    <source>
        <dbReference type="Proteomes" id="UP000184611"/>
    </source>
</evidence>
<dbReference type="InterPro" id="IPR016032">
    <property type="entry name" value="Sig_transdc_resp-reg_C-effctor"/>
</dbReference>
<dbReference type="PROSITE" id="PS50110">
    <property type="entry name" value="RESPONSE_REGULATORY"/>
    <property type="match status" value="1"/>
</dbReference>
<dbReference type="PROSITE" id="PS00622">
    <property type="entry name" value="HTH_LUXR_1"/>
    <property type="match status" value="1"/>
</dbReference>
<dbReference type="PANTHER" id="PTHR45566">
    <property type="entry name" value="HTH-TYPE TRANSCRIPTIONAL REGULATOR YHJB-RELATED"/>
    <property type="match status" value="1"/>
</dbReference>
<dbReference type="InterPro" id="IPR000792">
    <property type="entry name" value="Tscrpt_reg_LuxR_C"/>
</dbReference>
<feature type="modified residue" description="4-aspartylphosphate" evidence="3">
    <location>
        <position position="54"/>
    </location>
</feature>
<dbReference type="OrthoDB" id="1013073at2"/>
<feature type="domain" description="Response regulatory" evidence="5">
    <location>
        <begin position="3"/>
        <end position="119"/>
    </location>
</feature>
<dbReference type="CDD" id="cd17535">
    <property type="entry name" value="REC_NarL-like"/>
    <property type="match status" value="1"/>
</dbReference>
<dbReference type="InterPro" id="IPR001789">
    <property type="entry name" value="Sig_transdc_resp-reg_receiver"/>
</dbReference>
<dbReference type="SMART" id="SM00448">
    <property type="entry name" value="REC"/>
    <property type="match status" value="1"/>
</dbReference>
<evidence type="ECO:0000256" key="3">
    <source>
        <dbReference type="PROSITE-ProRule" id="PRU00169"/>
    </source>
</evidence>
<dbReference type="RefSeq" id="WP_073580700.1">
    <property type="nucleotide sequence ID" value="NZ_CBCSEA010000001.1"/>
</dbReference>
<evidence type="ECO:0000259" key="5">
    <source>
        <dbReference type="PROSITE" id="PS50110"/>
    </source>
</evidence>
<dbReference type="Pfam" id="PF00072">
    <property type="entry name" value="Response_reg"/>
    <property type="match status" value="1"/>
</dbReference>
<dbReference type="AlphaFoldDB" id="A0A1M7ZT47"/>
<dbReference type="PRINTS" id="PR00038">
    <property type="entry name" value="HTHLUXR"/>
</dbReference>
<dbReference type="STRING" id="416016.SAMN05443547_0293"/>
<dbReference type="GO" id="GO:0000160">
    <property type="term" value="P:phosphorelay signal transduction system"/>
    <property type="evidence" value="ECO:0007669"/>
    <property type="project" value="InterPro"/>
</dbReference>
<dbReference type="PANTHER" id="PTHR45566:SF2">
    <property type="entry name" value="NARL SUBFAMILY"/>
    <property type="match status" value="1"/>
</dbReference>
<dbReference type="InterPro" id="IPR058245">
    <property type="entry name" value="NreC/VraR/RcsB-like_REC"/>
</dbReference>
<dbReference type="Proteomes" id="UP000184611">
    <property type="component" value="Unassembled WGS sequence"/>
</dbReference>
<keyword evidence="7" id="KW-1185">Reference proteome</keyword>
<gene>
    <name evidence="6" type="ORF">SAMN05443547_0293</name>
</gene>
<evidence type="ECO:0000259" key="4">
    <source>
        <dbReference type="PROSITE" id="PS50043"/>
    </source>
</evidence>
<evidence type="ECO:0000256" key="1">
    <source>
        <dbReference type="ARBA" id="ARBA00022553"/>
    </source>
</evidence>
<sequence length="209" mass="23125">MIKICIADSIPVVIQGLQSYFQGSSKMEVVASAKSLESLLSILNSKRCDIAIVDVELDGLSSIRDIKSILKDFPETKIVLFTNVSEQMYAPTAIKAGVAAYVSKKSSLKELESALTKVSDGKIVFSDNVKKTIDILSKGKKSERLFKKLSTREIEVLRYLNDGKKNKEIAQILGLDEKTISTYKLRLLAKLNVTNLVDLLKKAKDLDVI</sequence>
<accession>A0A1M7ZT47</accession>
<dbReference type="InterPro" id="IPR011006">
    <property type="entry name" value="CheY-like_superfamily"/>
</dbReference>
<feature type="domain" description="HTH luxR-type" evidence="4">
    <location>
        <begin position="142"/>
        <end position="207"/>
    </location>
</feature>
<dbReference type="Pfam" id="PF00196">
    <property type="entry name" value="GerE"/>
    <property type="match status" value="1"/>
</dbReference>
<dbReference type="SUPFAM" id="SSF46894">
    <property type="entry name" value="C-terminal effector domain of the bipartite response regulators"/>
    <property type="match status" value="1"/>
</dbReference>
<dbReference type="GO" id="GO:0003677">
    <property type="term" value="F:DNA binding"/>
    <property type="evidence" value="ECO:0007669"/>
    <property type="project" value="UniProtKB-KW"/>
</dbReference>
<dbReference type="GO" id="GO:0006355">
    <property type="term" value="P:regulation of DNA-templated transcription"/>
    <property type="evidence" value="ECO:0007669"/>
    <property type="project" value="InterPro"/>
</dbReference>
<evidence type="ECO:0000256" key="2">
    <source>
        <dbReference type="ARBA" id="ARBA00023125"/>
    </source>
</evidence>
<protein>
    <submittedName>
        <fullName evidence="6">Two component transcriptional regulator, LuxR family</fullName>
    </submittedName>
</protein>
<dbReference type="PROSITE" id="PS50043">
    <property type="entry name" value="HTH_LUXR_2"/>
    <property type="match status" value="1"/>
</dbReference>
<keyword evidence="2" id="KW-0238">DNA-binding</keyword>
<dbReference type="EMBL" id="FRYK01000001">
    <property type="protein sequence ID" value="SHO71973.1"/>
    <property type="molecule type" value="Genomic_DNA"/>
</dbReference>
<name>A0A1M7ZT47_9FLAO</name>
<proteinExistence type="predicted"/>
<dbReference type="Gene3D" id="3.40.50.2300">
    <property type="match status" value="1"/>
</dbReference>
<dbReference type="SMART" id="SM00421">
    <property type="entry name" value="HTH_LUXR"/>
    <property type="match status" value="1"/>
</dbReference>
<reference evidence="7" key="1">
    <citation type="submission" date="2016-12" db="EMBL/GenBank/DDBJ databases">
        <authorList>
            <person name="Varghese N."/>
            <person name="Submissions S."/>
        </authorList>
    </citation>
    <scope>NUCLEOTIDE SEQUENCE [LARGE SCALE GENOMIC DNA]</scope>
    <source>
        <strain evidence="7">DSM 18830</strain>
    </source>
</reference>
<dbReference type="CDD" id="cd06170">
    <property type="entry name" value="LuxR_C_like"/>
    <property type="match status" value="1"/>
</dbReference>
<dbReference type="SUPFAM" id="SSF52172">
    <property type="entry name" value="CheY-like"/>
    <property type="match status" value="1"/>
</dbReference>
<dbReference type="InterPro" id="IPR051015">
    <property type="entry name" value="EvgA-like"/>
</dbReference>
<keyword evidence="1 3" id="KW-0597">Phosphoprotein</keyword>
<evidence type="ECO:0000313" key="6">
    <source>
        <dbReference type="EMBL" id="SHO71973.1"/>
    </source>
</evidence>
<organism evidence="6 7">
    <name type="scientific">Flavobacterium cucumis</name>
    <dbReference type="NCBI Taxonomy" id="416016"/>
    <lineage>
        <taxon>Bacteria</taxon>
        <taxon>Pseudomonadati</taxon>
        <taxon>Bacteroidota</taxon>
        <taxon>Flavobacteriia</taxon>
        <taxon>Flavobacteriales</taxon>
        <taxon>Flavobacteriaceae</taxon>
        <taxon>Flavobacterium</taxon>
    </lineage>
</organism>